<organism evidence="2 3">
    <name type="scientific">Staphylococcus phage Stau2</name>
    <dbReference type="NCBI Taxonomy" id="1200862"/>
    <lineage>
        <taxon>Viruses</taxon>
        <taxon>Duplodnaviria</taxon>
        <taxon>Heunggongvirae</taxon>
        <taxon>Uroviricota</taxon>
        <taxon>Caudoviricetes</taxon>
        <taxon>Herelleviridae</taxon>
        <taxon>Twortvirinae</taxon>
        <taxon>Silviavirus</taxon>
        <taxon>Silviavirus stau2</taxon>
    </lineage>
</organism>
<dbReference type="RefSeq" id="YP_009275883.1">
    <property type="nucleotide sequence ID" value="NC_030933.1"/>
</dbReference>
<dbReference type="EMBL" id="KP881332">
    <property type="protein sequence ID" value="AKA61377.1"/>
    <property type="molecule type" value="Genomic_DNA"/>
</dbReference>
<keyword evidence="1" id="KW-0812">Transmembrane</keyword>
<keyword evidence="1" id="KW-1133">Transmembrane helix</keyword>
<keyword evidence="3" id="KW-1185">Reference proteome</keyword>
<dbReference type="GeneID" id="28802339"/>
<keyword evidence="1" id="KW-0472">Membrane</keyword>
<evidence type="ECO:0000313" key="3">
    <source>
        <dbReference type="Proteomes" id="UP000207597"/>
    </source>
</evidence>
<name>A0A0U1ZVU1_9CAUD</name>
<evidence type="ECO:0000256" key="1">
    <source>
        <dbReference type="SAM" id="Phobius"/>
    </source>
</evidence>
<proteinExistence type="predicted"/>
<dbReference type="Proteomes" id="UP000207597">
    <property type="component" value="Segment"/>
</dbReference>
<evidence type="ECO:0000313" key="2">
    <source>
        <dbReference type="EMBL" id="AKA61377.1"/>
    </source>
</evidence>
<reference evidence="2 3" key="1">
    <citation type="journal article" date="2016" name="Virus Genes">
        <title>Genomic analysis of Staphylococcus phage Stau2 isolated from medical specimen.</title>
        <authorList>
            <person name="Hsieh S.E."/>
            <person name="Tseng Y.H."/>
            <person name="Lo H.H."/>
            <person name="Chen S.T."/>
            <person name="Wu C.N."/>
        </authorList>
    </citation>
    <scope>NUCLEOTIDE SEQUENCE [LARGE SCALE GENOMIC DNA]</scope>
</reference>
<accession>A0A0U1ZVU1</accession>
<gene>
    <name evidence="2" type="ORF">Stau2_126</name>
</gene>
<protein>
    <submittedName>
        <fullName evidence="2">Uncharacterized protein</fullName>
    </submittedName>
</protein>
<sequence length="79" mass="8705">MSIFISIVAIFLATIGIVLSIRFGKKYYKHVLDNYDSVSDLESACVFGLLFMSICIGTISIVLSLGYIVSRVLYYIGGL</sequence>
<dbReference type="KEGG" id="vg:28802339"/>
<feature type="transmembrane region" description="Helical" evidence="1">
    <location>
        <begin position="44"/>
        <end position="69"/>
    </location>
</feature>